<accession>A0A5A7R7K4</accession>
<comment type="caution">
    <text evidence="1">The sequence shown here is derived from an EMBL/GenBank/DDBJ whole genome shotgun (WGS) entry which is preliminary data.</text>
</comment>
<organism evidence="1 2">
    <name type="scientific">Striga asiatica</name>
    <name type="common">Asiatic witchweed</name>
    <name type="synonym">Buchnera asiatica</name>
    <dbReference type="NCBI Taxonomy" id="4170"/>
    <lineage>
        <taxon>Eukaryota</taxon>
        <taxon>Viridiplantae</taxon>
        <taxon>Streptophyta</taxon>
        <taxon>Embryophyta</taxon>
        <taxon>Tracheophyta</taxon>
        <taxon>Spermatophyta</taxon>
        <taxon>Magnoliopsida</taxon>
        <taxon>eudicotyledons</taxon>
        <taxon>Gunneridae</taxon>
        <taxon>Pentapetalae</taxon>
        <taxon>asterids</taxon>
        <taxon>lamiids</taxon>
        <taxon>Lamiales</taxon>
        <taxon>Orobanchaceae</taxon>
        <taxon>Buchnereae</taxon>
        <taxon>Striga</taxon>
    </lineage>
</organism>
<dbReference type="EMBL" id="BKCP01010515">
    <property type="protein sequence ID" value="GER53280.1"/>
    <property type="molecule type" value="Genomic_DNA"/>
</dbReference>
<dbReference type="OrthoDB" id="10603350at2759"/>
<dbReference type="AlphaFoldDB" id="A0A5A7R7K4"/>
<name>A0A5A7R7K4_STRAF</name>
<gene>
    <name evidence="1" type="ORF">STAS_30792</name>
</gene>
<reference evidence="2" key="1">
    <citation type="journal article" date="2019" name="Curr. Biol.">
        <title>Genome Sequence of Striga asiatica Provides Insight into the Evolution of Plant Parasitism.</title>
        <authorList>
            <person name="Yoshida S."/>
            <person name="Kim S."/>
            <person name="Wafula E.K."/>
            <person name="Tanskanen J."/>
            <person name="Kim Y.M."/>
            <person name="Honaas L."/>
            <person name="Yang Z."/>
            <person name="Spallek T."/>
            <person name="Conn C.E."/>
            <person name="Ichihashi Y."/>
            <person name="Cheong K."/>
            <person name="Cui S."/>
            <person name="Der J.P."/>
            <person name="Gundlach H."/>
            <person name="Jiao Y."/>
            <person name="Hori C."/>
            <person name="Ishida J.K."/>
            <person name="Kasahara H."/>
            <person name="Kiba T."/>
            <person name="Kim M.S."/>
            <person name="Koo N."/>
            <person name="Laohavisit A."/>
            <person name="Lee Y.H."/>
            <person name="Lumba S."/>
            <person name="McCourt P."/>
            <person name="Mortimer J.C."/>
            <person name="Mutuku J.M."/>
            <person name="Nomura T."/>
            <person name="Sasaki-Sekimoto Y."/>
            <person name="Seto Y."/>
            <person name="Wang Y."/>
            <person name="Wakatake T."/>
            <person name="Sakakibara H."/>
            <person name="Demura T."/>
            <person name="Yamaguchi S."/>
            <person name="Yoneyama K."/>
            <person name="Manabe R.I."/>
            <person name="Nelson D.C."/>
            <person name="Schulman A.H."/>
            <person name="Timko M.P."/>
            <person name="dePamphilis C.W."/>
            <person name="Choi D."/>
            <person name="Shirasu K."/>
        </authorList>
    </citation>
    <scope>NUCLEOTIDE SEQUENCE [LARGE SCALE GENOMIC DNA]</scope>
    <source>
        <strain evidence="2">cv. UVA1</strain>
    </source>
</reference>
<keyword evidence="2" id="KW-1185">Reference proteome</keyword>
<sequence length="182" mass="20956">MEKLWDRIWKLKIKPKLKIFLWRSVHESFPVAGNLHKKGQRSIFVSACVIPLADSGFRGIAVDETGSICRNWVVFLHHSCDHSESLLLGVKHALWRAFLLDRKSISVKVDEKMAQDLQERRSLEGSCRTLFEDICSSKFIFSYVSFLFVAQEDWIDECACLALNVVESSSSHHWLDVCPTWS</sequence>
<evidence type="ECO:0000313" key="2">
    <source>
        <dbReference type="Proteomes" id="UP000325081"/>
    </source>
</evidence>
<dbReference type="Proteomes" id="UP000325081">
    <property type="component" value="Unassembled WGS sequence"/>
</dbReference>
<proteinExistence type="predicted"/>
<evidence type="ECO:0000313" key="1">
    <source>
        <dbReference type="EMBL" id="GER53280.1"/>
    </source>
</evidence>
<protein>
    <submittedName>
        <fullName evidence="1">Ribonuclease H-like superfamily protein</fullName>
    </submittedName>
</protein>